<dbReference type="AlphaFoldDB" id="A0A401ZNJ7"/>
<dbReference type="RefSeq" id="WP_126601012.1">
    <property type="nucleotide sequence ID" value="NZ_BIFQ01000002.1"/>
</dbReference>
<gene>
    <name evidence="1" type="ORF">KDAU_58070</name>
</gene>
<dbReference type="Proteomes" id="UP000287224">
    <property type="component" value="Unassembled WGS sequence"/>
</dbReference>
<accession>A0A401ZNJ7</accession>
<name>A0A401ZNJ7_9CHLR</name>
<evidence type="ECO:0000313" key="1">
    <source>
        <dbReference type="EMBL" id="GCE08478.1"/>
    </source>
</evidence>
<reference evidence="2" key="1">
    <citation type="submission" date="2018-12" db="EMBL/GenBank/DDBJ databases">
        <title>Tengunoibacter tsumagoiensis gen. nov., sp. nov., Dictyobacter kobayashii sp. nov., D. alpinus sp. nov., and D. joshuensis sp. nov. and description of Dictyobacteraceae fam. nov. within the order Ktedonobacterales isolated from Tengu-no-mugimeshi.</title>
        <authorList>
            <person name="Wang C.M."/>
            <person name="Zheng Y."/>
            <person name="Sakai Y."/>
            <person name="Toyoda A."/>
            <person name="Minakuchi Y."/>
            <person name="Abe K."/>
            <person name="Yokota A."/>
            <person name="Yabe S."/>
        </authorList>
    </citation>
    <scope>NUCLEOTIDE SEQUENCE [LARGE SCALE GENOMIC DNA]</scope>
    <source>
        <strain evidence="2">S-27</strain>
    </source>
</reference>
<proteinExistence type="predicted"/>
<keyword evidence="2" id="KW-1185">Reference proteome</keyword>
<comment type="caution">
    <text evidence="1">The sequence shown here is derived from an EMBL/GenBank/DDBJ whole genome shotgun (WGS) entry which is preliminary data.</text>
</comment>
<organism evidence="1 2">
    <name type="scientific">Dictyobacter aurantiacus</name>
    <dbReference type="NCBI Taxonomy" id="1936993"/>
    <lineage>
        <taxon>Bacteria</taxon>
        <taxon>Bacillati</taxon>
        <taxon>Chloroflexota</taxon>
        <taxon>Ktedonobacteria</taxon>
        <taxon>Ktedonobacterales</taxon>
        <taxon>Dictyobacteraceae</taxon>
        <taxon>Dictyobacter</taxon>
    </lineage>
</organism>
<evidence type="ECO:0000313" key="2">
    <source>
        <dbReference type="Proteomes" id="UP000287224"/>
    </source>
</evidence>
<sequence length="273" mass="31160">MFGPLRFNKLLKAVPGLSHLSLTPQAAHHAKSRVYEHVKEEIEVDKIQRSGHGKKETHIREDVVKKVAVEPRKGGHGSADQKKITTDIKVKKIERGDGETTETLTHVHATVFGVAEIEMTPPHPPREETPLYIQTHNRLVNKLDTPCAICGVRKSTLKDPRENPFGASAIETHHYPIERSLLNACDPNKLHITFPQIKNYTTLEEFIDSEDNIMVLCDIHHRHPHYGIHHLLAQDFFIQPYLYSGYQVVAETEEQQKIMAANERVIKRHITKK</sequence>
<protein>
    <submittedName>
        <fullName evidence="1">Uncharacterized protein</fullName>
    </submittedName>
</protein>
<dbReference type="OrthoDB" id="8967912at2"/>
<dbReference type="EMBL" id="BIFQ01000002">
    <property type="protein sequence ID" value="GCE08478.1"/>
    <property type="molecule type" value="Genomic_DNA"/>
</dbReference>